<accession>A0A8T1EL25</accession>
<reference evidence="2" key="1">
    <citation type="submission" date="2018-10" db="EMBL/GenBank/DDBJ databases">
        <title>Effector identification in a new, highly contiguous assembly of the strawberry crown rot pathogen Phytophthora cactorum.</title>
        <authorList>
            <person name="Armitage A.D."/>
            <person name="Nellist C.F."/>
            <person name="Bates H."/>
            <person name="Vickerstaff R.J."/>
            <person name="Harrison R.J."/>
        </authorList>
    </citation>
    <scope>NUCLEOTIDE SEQUENCE</scope>
    <source>
        <strain evidence="2">4040</strain>
        <strain evidence="3">P421</strain>
    </source>
</reference>
<dbReference type="EMBL" id="RCMK01000039">
    <property type="protein sequence ID" value="KAG2952343.1"/>
    <property type="molecule type" value="Genomic_DNA"/>
</dbReference>
<name>A0A8T1EL25_9STRA</name>
<feature type="region of interest" description="Disordered" evidence="1">
    <location>
        <begin position="75"/>
        <end position="114"/>
    </location>
</feature>
<evidence type="ECO:0000313" key="3">
    <source>
        <dbReference type="EMBL" id="KAG3204776.1"/>
    </source>
</evidence>
<sequence>MTPARMGSKTVERMNSVRYIPRYMNDVNARLKRGGSDRHDKMGPTRIVEVLRSWNTTSYDIPGENEVQATISQLHIGNSKRGAPTEDPKPQKKQRMEQKYTDFPQELVSTNPQIGRKEAVPLFRKKFPEATDYSDDRLKSKISILKGSTQI</sequence>
<evidence type="ECO:0000256" key="1">
    <source>
        <dbReference type="SAM" id="MobiDB-lite"/>
    </source>
</evidence>
<evidence type="ECO:0000313" key="4">
    <source>
        <dbReference type="Proteomes" id="UP000736787"/>
    </source>
</evidence>
<feature type="compositionally biased region" description="Basic and acidic residues" evidence="1">
    <location>
        <begin position="83"/>
        <end position="100"/>
    </location>
</feature>
<evidence type="ECO:0000313" key="2">
    <source>
        <dbReference type="EMBL" id="KAG2952343.1"/>
    </source>
</evidence>
<dbReference type="AlphaFoldDB" id="A0A8T1EL25"/>
<dbReference type="VEuPathDB" id="FungiDB:PC110_g3821"/>
<gene>
    <name evidence="2" type="ORF">PC117_g2875</name>
    <name evidence="3" type="ORF">PC129_g22382</name>
</gene>
<dbReference type="Proteomes" id="UP000760860">
    <property type="component" value="Unassembled WGS sequence"/>
</dbReference>
<proteinExistence type="predicted"/>
<dbReference type="EMBL" id="RCMV01002063">
    <property type="protein sequence ID" value="KAG3204776.1"/>
    <property type="molecule type" value="Genomic_DNA"/>
</dbReference>
<dbReference type="Proteomes" id="UP000736787">
    <property type="component" value="Unassembled WGS sequence"/>
</dbReference>
<organism evidence="2 4">
    <name type="scientific">Phytophthora cactorum</name>
    <dbReference type="NCBI Taxonomy" id="29920"/>
    <lineage>
        <taxon>Eukaryota</taxon>
        <taxon>Sar</taxon>
        <taxon>Stramenopiles</taxon>
        <taxon>Oomycota</taxon>
        <taxon>Peronosporomycetes</taxon>
        <taxon>Peronosporales</taxon>
        <taxon>Peronosporaceae</taxon>
        <taxon>Phytophthora</taxon>
    </lineage>
</organism>
<protein>
    <submittedName>
        <fullName evidence="2">Uncharacterized protein</fullName>
    </submittedName>
</protein>
<comment type="caution">
    <text evidence="2">The sequence shown here is derived from an EMBL/GenBank/DDBJ whole genome shotgun (WGS) entry which is preliminary data.</text>
</comment>